<name>A0A8H2X0W4_9AGAM</name>
<reference evidence="2" key="1">
    <citation type="submission" date="2021-01" db="EMBL/GenBank/DDBJ databases">
        <authorList>
            <person name="Kaushik A."/>
        </authorList>
    </citation>
    <scope>NUCLEOTIDE SEQUENCE</scope>
    <source>
        <strain evidence="2">AG4-R118</strain>
    </source>
</reference>
<dbReference type="GO" id="GO:0005524">
    <property type="term" value="F:ATP binding"/>
    <property type="evidence" value="ECO:0007669"/>
    <property type="project" value="InterPro"/>
</dbReference>
<dbReference type="Pfam" id="PF07714">
    <property type="entry name" value="PK_Tyr_Ser-Thr"/>
    <property type="match status" value="1"/>
</dbReference>
<dbReference type="AlphaFoldDB" id="A0A8H2X0W4"/>
<dbReference type="SUPFAM" id="SSF56112">
    <property type="entry name" value="Protein kinase-like (PK-like)"/>
    <property type="match status" value="1"/>
</dbReference>
<dbReference type="GO" id="GO:0004674">
    <property type="term" value="F:protein serine/threonine kinase activity"/>
    <property type="evidence" value="ECO:0007669"/>
    <property type="project" value="TreeGrafter"/>
</dbReference>
<dbReference type="InterPro" id="IPR051681">
    <property type="entry name" value="Ser/Thr_Kinases-Pseudokinases"/>
</dbReference>
<accession>A0A8H2X0W4</accession>
<sequence>MYQSSIVFSATSASQAGSVRWAAPELLSENPVKTKQSDLYALGMTILEVMTGTIPYPECTWDFNVMMKVSQGILPTRPASHIQDDQYGNQLWDLLVSCWGRNPDARPSAGQTANSLTLISSLSM</sequence>
<dbReference type="InterPro" id="IPR001245">
    <property type="entry name" value="Ser-Thr/Tyr_kinase_cat_dom"/>
</dbReference>
<dbReference type="PROSITE" id="PS50011">
    <property type="entry name" value="PROTEIN_KINASE_DOM"/>
    <property type="match status" value="1"/>
</dbReference>
<protein>
    <recommendedName>
        <fullName evidence="1">Protein kinase domain-containing protein</fullName>
    </recommendedName>
</protein>
<dbReference type="EMBL" id="CAJMWX010000356">
    <property type="protein sequence ID" value="CAE6414014.1"/>
    <property type="molecule type" value="Genomic_DNA"/>
</dbReference>
<evidence type="ECO:0000259" key="1">
    <source>
        <dbReference type="PROSITE" id="PS50011"/>
    </source>
</evidence>
<dbReference type="InterPro" id="IPR011009">
    <property type="entry name" value="Kinase-like_dom_sf"/>
</dbReference>
<feature type="domain" description="Protein kinase" evidence="1">
    <location>
        <begin position="1"/>
        <end position="118"/>
    </location>
</feature>
<proteinExistence type="predicted"/>
<organism evidence="2 3">
    <name type="scientific">Rhizoctonia solani</name>
    <dbReference type="NCBI Taxonomy" id="456999"/>
    <lineage>
        <taxon>Eukaryota</taxon>
        <taxon>Fungi</taxon>
        <taxon>Dikarya</taxon>
        <taxon>Basidiomycota</taxon>
        <taxon>Agaricomycotina</taxon>
        <taxon>Agaricomycetes</taxon>
        <taxon>Cantharellales</taxon>
        <taxon>Ceratobasidiaceae</taxon>
        <taxon>Rhizoctonia</taxon>
    </lineage>
</organism>
<comment type="caution">
    <text evidence="2">The sequence shown here is derived from an EMBL/GenBank/DDBJ whole genome shotgun (WGS) entry which is preliminary data.</text>
</comment>
<gene>
    <name evidence="2" type="ORF">RDB_LOCUS14701</name>
</gene>
<evidence type="ECO:0000313" key="3">
    <source>
        <dbReference type="Proteomes" id="UP000663888"/>
    </source>
</evidence>
<dbReference type="Proteomes" id="UP000663888">
    <property type="component" value="Unassembled WGS sequence"/>
</dbReference>
<evidence type="ECO:0000313" key="2">
    <source>
        <dbReference type="EMBL" id="CAE6414014.1"/>
    </source>
</evidence>
<dbReference type="InterPro" id="IPR000719">
    <property type="entry name" value="Prot_kinase_dom"/>
</dbReference>
<dbReference type="PANTHER" id="PTHR44329">
    <property type="entry name" value="SERINE/THREONINE-PROTEIN KINASE TNNI3K-RELATED"/>
    <property type="match status" value="1"/>
</dbReference>
<dbReference type="Gene3D" id="1.10.510.10">
    <property type="entry name" value="Transferase(Phosphotransferase) domain 1"/>
    <property type="match status" value="1"/>
</dbReference>